<comment type="subcellular location">
    <subcellularLocation>
        <location evidence="1">Nucleus</location>
    </subcellularLocation>
</comment>
<reference evidence="8" key="1">
    <citation type="submission" date="2023-06" db="EMBL/GenBank/DDBJ databases">
        <title>Genomic analysis of the entomopathogenic nematode Steinernema hermaphroditum.</title>
        <authorList>
            <person name="Schwarz E.M."/>
            <person name="Heppert J.K."/>
            <person name="Baniya A."/>
            <person name="Schwartz H.T."/>
            <person name="Tan C.-H."/>
            <person name="Antoshechkin I."/>
            <person name="Sternberg P.W."/>
            <person name="Goodrich-Blair H."/>
            <person name="Dillman A.R."/>
        </authorList>
    </citation>
    <scope>NUCLEOTIDE SEQUENCE</scope>
    <source>
        <strain evidence="8">PS9179</strain>
        <tissue evidence="8">Whole animal</tissue>
    </source>
</reference>
<feature type="compositionally biased region" description="Polar residues" evidence="6">
    <location>
        <begin position="181"/>
        <end position="195"/>
    </location>
</feature>
<feature type="region of interest" description="Disordered" evidence="6">
    <location>
        <begin position="1"/>
        <end position="22"/>
    </location>
</feature>
<dbReference type="GO" id="GO:0008380">
    <property type="term" value="P:RNA splicing"/>
    <property type="evidence" value="ECO:0007669"/>
    <property type="project" value="UniProtKB-KW"/>
</dbReference>
<evidence type="ECO:0000313" key="8">
    <source>
        <dbReference type="EMBL" id="KAK0419682.1"/>
    </source>
</evidence>
<keyword evidence="5" id="KW-0539">Nucleus</keyword>
<organism evidence="8 9">
    <name type="scientific">Steinernema hermaphroditum</name>
    <dbReference type="NCBI Taxonomy" id="289476"/>
    <lineage>
        <taxon>Eukaryota</taxon>
        <taxon>Metazoa</taxon>
        <taxon>Ecdysozoa</taxon>
        <taxon>Nematoda</taxon>
        <taxon>Chromadorea</taxon>
        <taxon>Rhabditida</taxon>
        <taxon>Tylenchina</taxon>
        <taxon>Panagrolaimomorpha</taxon>
        <taxon>Strongyloidoidea</taxon>
        <taxon>Steinernematidae</taxon>
        <taxon>Steinernema</taxon>
    </lineage>
</organism>
<proteinExistence type="inferred from homology"/>
<dbReference type="Proteomes" id="UP001175271">
    <property type="component" value="Unassembled WGS sequence"/>
</dbReference>
<evidence type="ECO:0000313" key="9">
    <source>
        <dbReference type="Proteomes" id="UP001175271"/>
    </source>
</evidence>
<evidence type="ECO:0000256" key="1">
    <source>
        <dbReference type="ARBA" id="ARBA00004123"/>
    </source>
</evidence>
<evidence type="ECO:0000256" key="5">
    <source>
        <dbReference type="ARBA" id="ARBA00023242"/>
    </source>
</evidence>
<gene>
    <name evidence="8" type="ORF">QR680_014264</name>
</gene>
<dbReference type="InterPro" id="IPR047313">
    <property type="entry name" value="SMN_C"/>
</dbReference>
<dbReference type="PROSITE" id="PS50304">
    <property type="entry name" value="TUDOR"/>
    <property type="match status" value="1"/>
</dbReference>
<dbReference type="PANTHER" id="PTHR39267:SF1">
    <property type="entry name" value="SURVIVAL MOTOR NEURON PROTEIN"/>
    <property type="match status" value="1"/>
</dbReference>
<dbReference type="Pfam" id="PF20635">
    <property type="entry name" value="SMN_YG-box"/>
    <property type="match status" value="1"/>
</dbReference>
<dbReference type="PANTHER" id="PTHR39267">
    <property type="entry name" value="SURVIVAL MOTOR NEURON-LIKE PROTEIN 1"/>
    <property type="match status" value="1"/>
</dbReference>
<dbReference type="AlphaFoldDB" id="A0AA39IAX1"/>
<dbReference type="EMBL" id="JAUCMV010000002">
    <property type="protein sequence ID" value="KAK0419682.1"/>
    <property type="molecule type" value="Genomic_DNA"/>
</dbReference>
<evidence type="ECO:0000256" key="6">
    <source>
        <dbReference type="SAM" id="MobiDB-lite"/>
    </source>
</evidence>
<sequence length="286" mass="31602">MSGIAFQRNANGTIDEDEQSEVWDDSELVKMYDRGLAELYAMADHEKTGSPSPQPQEEEVAETAKATKTWKKGDKCLAFFKGDELYYPAEIVDEKKRQGYRVLYKVRYTEFDKRDPMSYAEVSADEIMSETDSTAEVVPEAAVEQPEKPKKSGGDKMQRHGISASPTPSTAEGADARKSIKQSAKSADPNLNPNVQSLLQSFAPKTVAQAAPVNTKTVFSSSSTPSLASVIPRSMPFPPFLFNGLGPNSTEEALSNYIMSTYMNGYHSGYYQALKDMEEKAKKETK</sequence>
<keyword evidence="3" id="KW-0507">mRNA processing</keyword>
<dbReference type="InterPro" id="IPR040424">
    <property type="entry name" value="Smn1"/>
</dbReference>
<dbReference type="Gene3D" id="2.30.30.140">
    <property type="match status" value="1"/>
</dbReference>
<dbReference type="GO" id="GO:0006397">
    <property type="term" value="P:mRNA processing"/>
    <property type="evidence" value="ECO:0007669"/>
    <property type="project" value="UniProtKB-KW"/>
</dbReference>
<name>A0AA39IAX1_9BILA</name>
<comment type="caution">
    <text evidence="8">The sequence shown here is derived from an EMBL/GenBank/DDBJ whole genome shotgun (WGS) entry which is preliminary data.</text>
</comment>
<feature type="compositionally biased region" description="Basic and acidic residues" evidence="6">
    <location>
        <begin position="145"/>
        <end position="158"/>
    </location>
</feature>
<keyword evidence="4" id="KW-0508">mRNA splicing</keyword>
<dbReference type="CDD" id="cd22852">
    <property type="entry name" value="SMN_C"/>
    <property type="match status" value="1"/>
</dbReference>
<dbReference type="InterPro" id="IPR002999">
    <property type="entry name" value="Tudor"/>
</dbReference>
<dbReference type="InterPro" id="IPR049481">
    <property type="entry name" value="SMN_G2-BD"/>
</dbReference>
<feature type="compositionally biased region" description="Low complexity" evidence="6">
    <location>
        <begin position="135"/>
        <end position="144"/>
    </location>
</feature>
<dbReference type="GO" id="GO:0005634">
    <property type="term" value="C:nucleus"/>
    <property type="evidence" value="ECO:0007669"/>
    <property type="project" value="UniProtKB-SubCell"/>
</dbReference>
<evidence type="ECO:0000259" key="7">
    <source>
        <dbReference type="PROSITE" id="PS50304"/>
    </source>
</evidence>
<evidence type="ECO:0000256" key="4">
    <source>
        <dbReference type="ARBA" id="ARBA00023187"/>
    </source>
</evidence>
<feature type="domain" description="Tudor" evidence="7">
    <location>
        <begin position="69"/>
        <end position="132"/>
    </location>
</feature>
<keyword evidence="9" id="KW-1185">Reference proteome</keyword>
<dbReference type="SUPFAM" id="SSF54160">
    <property type="entry name" value="Chromo domain-like"/>
    <property type="match status" value="1"/>
</dbReference>
<dbReference type="InterPro" id="IPR016197">
    <property type="entry name" value="Chromo-like_dom_sf"/>
</dbReference>
<feature type="region of interest" description="Disordered" evidence="6">
    <location>
        <begin position="131"/>
        <end position="195"/>
    </location>
</feature>
<evidence type="ECO:0000256" key="3">
    <source>
        <dbReference type="ARBA" id="ARBA00022664"/>
    </source>
</evidence>
<dbReference type="Pfam" id="PF20636">
    <property type="entry name" value="SMN_G2-BD"/>
    <property type="match status" value="1"/>
</dbReference>
<evidence type="ECO:0000256" key="2">
    <source>
        <dbReference type="ARBA" id="ARBA00005371"/>
    </source>
</evidence>
<protein>
    <recommendedName>
        <fullName evidence="7">Tudor domain-containing protein</fullName>
    </recommendedName>
</protein>
<feature type="region of interest" description="Disordered" evidence="6">
    <location>
        <begin position="42"/>
        <end position="66"/>
    </location>
</feature>
<comment type="similarity">
    <text evidence="2">Belongs to the SMN family.</text>
</comment>
<accession>A0AA39IAX1</accession>